<sequence length="364" mass="41350">VNETIKSCSKGPSRKIKVALLERPEVQQQHFQMFRFEEAKGPREPESHTKDEIMELVILEQFLTVLPQEIQSCIREDEPETCAQAVALVEGLLLKQRGPRGRRPRQGPSFFEDGAVGPSKARRVSVDVGQKPAKLEGGREVSPLGHCRAAGASVEKRARRTPTFVSCQKGHLAQSPHQCTDYGKRFTQSSSLTIHRRIYTGEKPYPCPQCGKCFWQSSNLLKHQRIHSEERSHRCQECGKCFAQRSHLLIHQRTHTGEMPYVCSKCRESFSQHRGLIAHKRVHTGEATGGYGCPSCGKQFQQNSDLNKHLRIHTGEKPYSCSECGRRFRYSSDLSKHQRTHKGEKSYLYSQPNLPHRVVVVGMR</sequence>
<evidence type="ECO:0000259" key="14">
    <source>
        <dbReference type="PROSITE" id="PS50804"/>
    </source>
</evidence>
<proteinExistence type="inferred from homology"/>
<feature type="domain" description="C2H2-type" evidence="13">
    <location>
        <begin position="233"/>
        <end position="260"/>
    </location>
</feature>
<dbReference type="InterPro" id="IPR036236">
    <property type="entry name" value="Znf_C2H2_sf"/>
</dbReference>
<feature type="region of interest" description="Disordered" evidence="12">
    <location>
        <begin position="97"/>
        <end position="140"/>
    </location>
</feature>
<evidence type="ECO:0000256" key="5">
    <source>
        <dbReference type="ARBA" id="ARBA00022771"/>
    </source>
</evidence>
<evidence type="ECO:0000256" key="11">
    <source>
        <dbReference type="PROSITE-ProRule" id="PRU00042"/>
    </source>
</evidence>
<reference evidence="15" key="1">
    <citation type="submission" date="2025-08" db="UniProtKB">
        <authorList>
            <consortium name="Ensembl"/>
        </authorList>
    </citation>
    <scope>IDENTIFICATION</scope>
</reference>
<dbReference type="PANTHER" id="PTHR24377">
    <property type="entry name" value="IP01015P-RELATED"/>
    <property type="match status" value="1"/>
</dbReference>
<evidence type="ECO:0000256" key="1">
    <source>
        <dbReference type="ARBA" id="ARBA00004123"/>
    </source>
</evidence>
<dbReference type="Pfam" id="PF02023">
    <property type="entry name" value="SCAN"/>
    <property type="match status" value="1"/>
</dbReference>
<feature type="domain" description="C2H2-type" evidence="13">
    <location>
        <begin position="261"/>
        <end position="288"/>
    </location>
</feature>
<dbReference type="Gene3D" id="3.30.160.60">
    <property type="entry name" value="Classic Zinc Finger"/>
    <property type="match status" value="6"/>
</dbReference>
<evidence type="ECO:0000256" key="2">
    <source>
        <dbReference type="ARBA" id="ARBA00006991"/>
    </source>
</evidence>
<dbReference type="Ensembl" id="ENSVKKT00000008607.1">
    <property type="protein sequence ID" value="ENSVKKP00000008391.1"/>
    <property type="gene ID" value="ENSVKKG00000005969.1"/>
</dbReference>
<name>A0A8D2JG94_VARKO</name>
<dbReference type="SMART" id="SM00431">
    <property type="entry name" value="SCAN"/>
    <property type="match status" value="1"/>
</dbReference>
<dbReference type="FunFam" id="3.30.160.60:FF:000087">
    <property type="entry name" value="Zinc finger protein 354B"/>
    <property type="match status" value="1"/>
</dbReference>
<evidence type="ECO:0000256" key="3">
    <source>
        <dbReference type="ARBA" id="ARBA00022723"/>
    </source>
</evidence>
<dbReference type="PROSITE" id="PS50157">
    <property type="entry name" value="ZINC_FINGER_C2H2_2"/>
    <property type="match status" value="6"/>
</dbReference>
<dbReference type="GO" id="GO:0003677">
    <property type="term" value="F:DNA binding"/>
    <property type="evidence" value="ECO:0007669"/>
    <property type="project" value="UniProtKB-KW"/>
</dbReference>
<evidence type="ECO:0000256" key="9">
    <source>
        <dbReference type="ARBA" id="ARBA00023163"/>
    </source>
</evidence>
<evidence type="ECO:0000256" key="4">
    <source>
        <dbReference type="ARBA" id="ARBA00022737"/>
    </source>
</evidence>
<dbReference type="FunFam" id="3.30.160.60:FF:000269">
    <property type="entry name" value="Zinc finger protein 287"/>
    <property type="match status" value="1"/>
</dbReference>
<comment type="subcellular location">
    <subcellularLocation>
        <location evidence="1">Nucleus</location>
    </subcellularLocation>
</comment>
<reference evidence="15" key="2">
    <citation type="submission" date="2025-09" db="UniProtKB">
        <authorList>
            <consortium name="Ensembl"/>
        </authorList>
    </citation>
    <scope>IDENTIFICATION</scope>
</reference>
<evidence type="ECO:0000256" key="7">
    <source>
        <dbReference type="ARBA" id="ARBA00023015"/>
    </source>
</evidence>
<feature type="domain" description="SCAN box" evidence="14">
    <location>
        <begin position="28"/>
        <end position="92"/>
    </location>
</feature>
<dbReference type="PROSITE" id="PS50804">
    <property type="entry name" value="SCAN_BOX"/>
    <property type="match status" value="1"/>
</dbReference>
<dbReference type="InterPro" id="IPR038269">
    <property type="entry name" value="SCAN_sf"/>
</dbReference>
<protein>
    <submittedName>
        <fullName evidence="15">Uncharacterized protein</fullName>
    </submittedName>
</protein>
<keyword evidence="10" id="KW-0539">Nucleus</keyword>
<keyword evidence="3" id="KW-0479">Metal-binding</keyword>
<dbReference type="GO" id="GO:0008270">
    <property type="term" value="F:zinc ion binding"/>
    <property type="evidence" value="ECO:0007669"/>
    <property type="project" value="UniProtKB-KW"/>
</dbReference>
<feature type="domain" description="C2H2-type" evidence="13">
    <location>
        <begin position="177"/>
        <end position="204"/>
    </location>
</feature>
<dbReference type="Pfam" id="PF00096">
    <property type="entry name" value="zf-C2H2"/>
    <property type="match status" value="5"/>
</dbReference>
<feature type="domain" description="C2H2-type" evidence="13">
    <location>
        <begin position="205"/>
        <end position="232"/>
    </location>
</feature>
<dbReference type="FunFam" id="3.30.160.60:FF:001498">
    <property type="entry name" value="Zinc finger protein 404"/>
    <property type="match status" value="1"/>
</dbReference>
<dbReference type="OMA" id="EESPKHI"/>
<dbReference type="FunFam" id="3.30.160.60:FF:000342">
    <property type="entry name" value="zinc finger protein 394"/>
    <property type="match status" value="1"/>
</dbReference>
<dbReference type="Gene3D" id="1.10.4020.10">
    <property type="entry name" value="DNA breaking-rejoining enzymes"/>
    <property type="match status" value="1"/>
</dbReference>
<comment type="similarity">
    <text evidence="2">Belongs to the krueppel C2H2-type zinc-finger protein family.</text>
</comment>
<dbReference type="SUPFAM" id="SSF57667">
    <property type="entry name" value="beta-beta-alpha zinc fingers"/>
    <property type="match status" value="3"/>
</dbReference>
<keyword evidence="9" id="KW-0804">Transcription</keyword>
<keyword evidence="8" id="KW-0238">DNA-binding</keyword>
<keyword evidence="5 11" id="KW-0863">Zinc-finger</keyword>
<dbReference type="SUPFAM" id="SSF47353">
    <property type="entry name" value="Retrovirus capsid dimerization domain-like"/>
    <property type="match status" value="1"/>
</dbReference>
<feature type="domain" description="C2H2-type" evidence="13">
    <location>
        <begin position="319"/>
        <end position="346"/>
    </location>
</feature>
<evidence type="ECO:0000313" key="15">
    <source>
        <dbReference type="Ensembl" id="ENSVKKP00000008391.1"/>
    </source>
</evidence>
<evidence type="ECO:0000313" key="16">
    <source>
        <dbReference type="Proteomes" id="UP000694545"/>
    </source>
</evidence>
<keyword evidence="4" id="KW-0677">Repeat</keyword>
<dbReference type="FunFam" id="3.30.160.60:FF:000295">
    <property type="entry name" value="zinc finger protein 19"/>
    <property type="match status" value="1"/>
</dbReference>
<dbReference type="PROSITE" id="PS00028">
    <property type="entry name" value="ZINC_FINGER_C2H2_1"/>
    <property type="match status" value="5"/>
</dbReference>
<feature type="domain" description="C2H2-type" evidence="13">
    <location>
        <begin position="291"/>
        <end position="318"/>
    </location>
</feature>
<dbReference type="InterPro" id="IPR003309">
    <property type="entry name" value="SCAN_dom"/>
</dbReference>
<dbReference type="FunFam" id="3.30.160.60:FF:002004">
    <property type="entry name" value="Zinc finger protein 473"/>
    <property type="match status" value="1"/>
</dbReference>
<dbReference type="GO" id="GO:0005634">
    <property type="term" value="C:nucleus"/>
    <property type="evidence" value="ECO:0007669"/>
    <property type="project" value="UniProtKB-SubCell"/>
</dbReference>
<keyword evidence="6" id="KW-0862">Zinc</keyword>
<dbReference type="AlphaFoldDB" id="A0A8D2JG94"/>
<dbReference type="Proteomes" id="UP000694545">
    <property type="component" value="Unplaced"/>
</dbReference>
<evidence type="ECO:0000256" key="10">
    <source>
        <dbReference type="ARBA" id="ARBA00023242"/>
    </source>
</evidence>
<evidence type="ECO:0000256" key="8">
    <source>
        <dbReference type="ARBA" id="ARBA00023125"/>
    </source>
</evidence>
<dbReference type="SMART" id="SM00355">
    <property type="entry name" value="ZnF_C2H2"/>
    <property type="match status" value="5"/>
</dbReference>
<dbReference type="InterPro" id="IPR050826">
    <property type="entry name" value="Krueppel_C2H2_ZnFinger"/>
</dbReference>
<evidence type="ECO:0000256" key="12">
    <source>
        <dbReference type="SAM" id="MobiDB-lite"/>
    </source>
</evidence>
<dbReference type="InterPro" id="IPR013087">
    <property type="entry name" value="Znf_C2H2_type"/>
</dbReference>
<evidence type="ECO:0000256" key="6">
    <source>
        <dbReference type="ARBA" id="ARBA00022833"/>
    </source>
</evidence>
<keyword evidence="16" id="KW-1185">Reference proteome</keyword>
<evidence type="ECO:0000259" key="13">
    <source>
        <dbReference type="PROSITE" id="PS50157"/>
    </source>
</evidence>
<organism evidence="15 16">
    <name type="scientific">Varanus komodoensis</name>
    <name type="common">Komodo dragon</name>
    <dbReference type="NCBI Taxonomy" id="61221"/>
    <lineage>
        <taxon>Eukaryota</taxon>
        <taxon>Metazoa</taxon>
        <taxon>Chordata</taxon>
        <taxon>Craniata</taxon>
        <taxon>Vertebrata</taxon>
        <taxon>Euteleostomi</taxon>
        <taxon>Lepidosauria</taxon>
        <taxon>Squamata</taxon>
        <taxon>Bifurcata</taxon>
        <taxon>Unidentata</taxon>
        <taxon>Episquamata</taxon>
        <taxon>Toxicofera</taxon>
        <taxon>Anguimorpha</taxon>
        <taxon>Paleoanguimorpha</taxon>
        <taxon>Varanoidea</taxon>
        <taxon>Varanidae</taxon>
        <taxon>Varanus</taxon>
    </lineage>
</organism>
<accession>A0A8D2JG94</accession>
<keyword evidence="7" id="KW-0805">Transcription regulation</keyword>